<feature type="compositionally biased region" description="Basic and acidic residues" evidence="1">
    <location>
        <begin position="135"/>
        <end position="144"/>
    </location>
</feature>
<sequence length="163" mass="18237">MSKNTFTSWMSPSAPPGGNTQAEFGPTPVFRNQKDWQLSGYQTGADTQYPDGYLGTMSANRRQDKILGSLSRMNARQYSRGVHKGERINAGDYIWPDEFNMYTGLQLQAQGKKFAPPGAEPIRLTNDGKVGPRGISRDQKRDEATELSLQRQSQLKSLAPPWR</sequence>
<accession>A0A6J5QLC6</accession>
<name>A0A6J5QLC6_9CAUD</name>
<evidence type="ECO:0000313" key="2">
    <source>
        <dbReference type="EMBL" id="CAB4185399.1"/>
    </source>
</evidence>
<reference evidence="2" key="1">
    <citation type="submission" date="2020-05" db="EMBL/GenBank/DDBJ databases">
        <authorList>
            <person name="Chiriac C."/>
            <person name="Salcher M."/>
            <person name="Ghai R."/>
            <person name="Kavagutti S V."/>
        </authorList>
    </citation>
    <scope>NUCLEOTIDE SEQUENCE</scope>
</reference>
<gene>
    <name evidence="2" type="ORF">UFOVP1130_45</name>
</gene>
<protein>
    <submittedName>
        <fullName evidence="2">Uncharacterized protein</fullName>
    </submittedName>
</protein>
<evidence type="ECO:0000256" key="1">
    <source>
        <dbReference type="SAM" id="MobiDB-lite"/>
    </source>
</evidence>
<feature type="compositionally biased region" description="Polar residues" evidence="1">
    <location>
        <begin position="1"/>
        <end position="11"/>
    </location>
</feature>
<feature type="region of interest" description="Disordered" evidence="1">
    <location>
        <begin position="113"/>
        <end position="163"/>
    </location>
</feature>
<feature type="region of interest" description="Disordered" evidence="1">
    <location>
        <begin position="1"/>
        <end position="28"/>
    </location>
</feature>
<proteinExistence type="predicted"/>
<feature type="compositionally biased region" description="Low complexity" evidence="1">
    <location>
        <begin position="147"/>
        <end position="163"/>
    </location>
</feature>
<organism evidence="2">
    <name type="scientific">uncultured Caudovirales phage</name>
    <dbReference type="NCBI Taxonomy" id="2100421"/>
    <lineage>
        <taxon>Viruses</taxon>
        <taxon>Duplodnaviria</taxon>
        <taxon>Heunggongvirae</taxon>
        <taxon>Uroviricota</taxon>
        <taxon>Caudoviricetes</taxon>
        <taxon>Peduoviridae</taxon>
        <taxon>Maltschvirus</taxon>
        <taxon>Maltschvirus maltsch</taxon>
    </lineage>
</organism>
<dbReference type="EMBL" id="LR797078">
    <property type="protein sequence ID" value="CAB4185399.1"/>
    <property type="molecule type" value="Genomic_DNA"/>
</dbReference>